<comment type="caution">
    <text evidence="4">The sequence shown here is derived from an EMBL/GenBank/DDBJ whole genome shotgun (WGS) entry which is preliminary data.</text>
</comment>
<protein>
    <recommendedName>
        <fullName evidence="6">Gram-positive cocci surface proteins LPxTG domain-containing protein</fullName>
    </recommendedName>
</protein>
<dbReference type="AlphaFoldDB" id="A0A6A0B5T7"/>
<keyword evidence="3" id="KW-0732">Signal</keyword>
<dbReference type="EMBL" id="BLLH01000002">
    <property type="protein sequence ID" value="GFH40053.1"/>
    <property type="molecule type" value="Genomic_DNA"/>
</dbReference>
<evidence type="ECO:0000313" key="4">
    <source>
        <dbReference type="EMBL" id="GFH40053.1"/>
    </source>
</evidence>
<evidence type="ECO:0000256" key="3">
    <source>
        <dbReference type="SAM" id="SignalP"/>
    </source>
</evidence>
<sequence length="423" mass="44851">MRFFSKKIFSKTLVISTLALAFCSPVVSSVTYAAESSSTTSDVKDDHPDDADAVGGDQSTAVTTLSSAAKKWAKANNFDLTAFTDYKAPAAHKPTAADIKAFKAWMSGGSNPRNQVMKALTADAGDTIANEIWGYSNTIWKKWMNTANVGSVVSKASGLKNVGATQEGMFAGYLGSLLSDSTSQDGYENAAILIKDGFVVSSDGTTYRLHNISDGSVAYEIKAPETKEVSESDFPAGVTDFTKYLPLKSEKATTKAIALLKQYATEGDFKEPTDADKDVYEAVATYINQKFGEYYGQCPGPTVVKGIKATGKSIASLTEDQVGSSVGEKQFVASFFGVKSAAASLWKLGFLPSFDGTTYRLHSGSSGKVVYSITKKSLDAELKDSGSTSTTKKTNNSNVVLIGVAGVAIIVISGIFIAIKKKK</sequence>
<evidence type="ECO:0008006" key="6">
    <source>
        <dbReference type="Google" id="ProtNLM"/>
    </source>
</evidence>
<keyword evidence="2" id="KW-0472">Membrane</keyword>
<name>A0A6A0B5T7_9LACT</name>
<keyword evidence="2" id="KW-1133">Transmembrane helix</keyword>
<feature type="region of interest" description="Disordered" evidence="1">
    <location>
        <begin position="38"/>
        <end position="57"/>
    </location>
</feature>
<evidence type="ECO:0000256" key="2">
    <source>
        <dbReference type="SAM" id="Phobius"/>
    </source>
</evidence>
<evidence type="ECO:0000256" key="1">
    <source>
        <dbReference type="SAM" id="MobiDB-lite"/>
    </source>
</evidence>
<keyword evidence="5" id="KW-1185">Reference proteome</keyword>
<proteinExistence type="predicted"/>
<dbReference type="RefSeq" id="WP_172355243.1">
    <property type="nucleotide sequence ID" value="NZ_BLLH01000002.1"/>
</dbReference>
<gene>
    <name evidence="4" type="ORF">Hs20B_04510</name>
</gene>
<accession>A0A6A0B5T7</accession>
<evidence type="ECO:0000313" key="5">
    <source>
        <dbReference type="Proteomes" id="UP000475928"/>
    </source>
</evidence>
<feature type="chain" id="PRO_5025493657" description="Gram-positive cocci surface proteins LPxTG domain-containing protein" evidence="3">
    <location>
        <begin position="34"/>
        <end position="423"/>
    </location>
</feature>
<feature type="transmembrane region" description="Helical" evidence="2">
    <location>
        <begin position="399"/>
        <end position="419"/>
    </location>
</feature>
<dbReference type="Proteomes" id="UP000475928">
    <property type="component" value="Unassembled WGS sequence"/>
</dbReference>
<reference evidence="4 5" key="1">
    <citation type="submission" date="2020-02" db="EMBL/GenBank/DDBJ databases">
        <title>Draft genome sequence of Lactococcus sp. Hs20B0-1.</title>
        <authorList>
            <person name="Noda S."/>
            <person name="Yuki M."/>
            <person name="Ohkuma M."/>
        </authorList>
    </citation>
    <scope>NUCLEOTIDE SEQUENCE [LARGE SCALE GENOMIC DNA]</scope>
    <source>
        <strain evidence="4 5">Hs20B0-1</strain>
    </source>
</reference>
<keyword evidence="2" id="KW-0812">Transmembrane</keyword>
<organism evidence="4 5">
    <name type="scientific">Pseudolactococcus insecticola</name>
    <dbReference type="NCBI Taxonomy" id="2709158"/>
    <lineage>
        <taxon>Bacteria</taxon>
        <taxon>Bacillati</taxon>
        <taxon>Bacillota</taxon>
        <taxon>Bacilli</taxon>
        <taxon>Lactobacillales</taxon>
        <taxon>Streptococcaceae</taxon>
        <taxon>Pseudolactococcus</taxon>
    </lineage>
</organism>
<feature type="signal peptide" evidence="3">
    <location>
        <begin position="1"/>
        <end position="33"/>
    </location>
</feature>